<sequence length="199" mass="22934">MDLPHIPRDLGHHNSLRPLVSIQAIRWHLIVFQDLRHLWDVYPLTRLQRCARPSSYKPRRGGSKRVKVAVQKPTVQKRNRIEFISIEECSGVREHPSRDMNESISHIKDVVRCLSTLSRSKYTHCKPINTDGIGNIILIAFLNERNPKPATLLTIATLLLYVTSKRPGGRCSRVPWEKRVLRVRTTSQHEQSADDVPSR</sequence>
<reference evidence="1" key="1">
    <citation type="submission" date="2020-08" db="EMBL/GenBank/DDBJ databases">
        <title>Genome sequencing and assembly of the red palm weevil Rhynchophorus ferrugineus.</title>
        <authorList>
            <person name="Dias G.B."/>
            <person name="Bergman C.M."/>
            <person name="Manee M."/>
        </authorList>
    </citation>
    <scope>NUCLEOTIDE SEQUENCE</scope>
    <source>
        <strain evidence="1">AA-2017</strain>
        <tissue evidence="1">Whole larva</tissue>
    </source>
</reference>
<accession>A0A834IMM1</accession>
<dbReference type="EMBL" id="JAACXV010000278">
    <property type="protein sequence ID" value="KAF7280658.1"/>
    <property type="molecule type" value="Genomic_DNA"/>
</dbReference>
<name>A0A834IMM1_RHYFE</name>
<dbReference type="Proteomes" id="UP000625711">
    <property type="component" value="Unassembled WGS sequence"/>
</dbReference>
<keyword evidence="2" id="KW-1185">Reference proteome</keyword>
<protein>
    <submittedName>
        <fullName evidence="1">Uncharacterized protein</fullName>
    </submittedName>
</protein>
<gene>
    <name evidence="1" type="ORF">GWI33_005625</name>
</gene>
<comment type="caution">
    <text evidence="1">The sequence shown here is derived from an EMBL/GenBank/DDBJ whole genome shotgun (WGS) entry which is preliminary data.</text>
</comment>
<dbReference type="AlphaFoldDB" id="A0A834IMM1"/>
<evidence type="ECO:0000313" key="1">
    <source>
        <dbReference type="EMBL" id="KAF7280658.1"/>
    </source>
</evidence>
<proteinExistence type="predicted"/>
<evidence type="ECO:0000313" key="2">
    <source>
        <dbReference type="Proteomes" id="UP000625711"/>
    </source>
</evidence>
<organism evidence="1 2">
    <name type="scientific">Rhynchophorus ferrugineus</name>
    <name type="common">Red palm weevil</name>
    <name type="synonym">Curculio ferrugineus</name>
    <dbReference type="NCBI Taxonomy" id="354439"/>
    <lineage>
        <taxon>Eukaryota</taxon>
        <taxon>Metazoa</taxon>
        <taxon>Ecdysozoa</taxon>
        <taxon>Arthropoda</taxon>
        <taxon>Hexapoda</taxon>
        <taxon>Insecta</taxon>
        <taxon>Pterygota</taxon>
        <taxon>Neoptera</taxon>
        <taxon>Endopterygota</taxon>
        <taxon>Coleoptera</taxon>
        <taxon>Polyphaga</taxon>
        <taxon>Cucujiformia</taxon>
        <taxon>Curculionidae</taxon>
        <taxon>Dryophthorinae</taxon>
        <taxon>Rhynchophorus</taxon>
    </lineage>
</organism>